<dbReference type="Pfam" id="PF00581">
    <property type="entry name" value="Rhodanese"/>
    <property type="match status" value="1"/>
</dbReference>
<reference evidence="2" key="1">
    <citation type="submission" date="2018-05" db="EMBL/GenBank/DDBJ databases">
        <authorList>
            <person name="Lanie J.A."/>
            <person name="Ng W.-L."/>
            <person name="Kazmierczak K.M."/>
            <person name="Andrzejewski T.M."/>
            <person name="Davidsen T.M."/>
            <person name="Wayne K.J."/>
            <person name="Tettelin H."/>
            <person name="Glass J.I."/>
            <person name="Rusch D."/>
            <person name="Podicherti R."/>
            <person name="Tsui H.-C.T."/>
            <person name="Winkler M.E."/>
        </authorList>
    </citation>
    <scope>NUCLEOTIDE SEQUENCE</scope>
</reference>
<sequence length="115" mass="13225">MTPEKILHIQPVTLNERLEKGDDICLIDVRDDWEYSLASIKGSNHIPLNELVDRVQEIMFEEEIAVYCHHGERAFLGAQILLESGFKKVYHLTGGIDAWSQVVDPKIPRYKSESF</sequence>
<proteinExistence type="predicted"/>
<dbReference type="Gene3D" id="3.40.250.10">
    <property type="entry name" value="Rhodanese-like domain"/>
    <property type="match status" value="1"/>
</dbReference>
<dbReference type="PANTHER" id="PTHR43031">
    <property type="entry name" value="FAD-DEPENDENT OXIDOREDUCTASE"/>
    <property type="match status" value="1"/>
</dbReference>
<name>A0A382BDB0_9ZZZZ</name>
<dbReference type="PANTHER" id="PTHR43031:SF17">
    <property type="entry name" value="SULFURTRANSFERASE YTWF-RELATED"/>
    <property type="match status" value="1"/>
</dbReference>
<dbReference type="InterPro" id="IPR036873">
    <property type="entry name" value="Rhodanese-like_dom_sf"/>
</dbReference>
<dbReference type="SUPFAM" id="SSF52821">
    <property type="entry name" value="Rhodanese/Cell cycle control phosphatase"/>
    <property type="match status" value="1"/>
</dbReference>
<evidence type="ECO:0000313" key="2">
    <source>
        <dbReference type="EMBL" id="SVB11758.1"/>
    </source>
</evidence>
<accession>A0A382BDB0</accession>
<dbReference type="AlphaFoldDB" id="A0A382BDB0"/>
<dbReference type="InterPro" id="IPR050229">
    <property type="entry name" value="GlpE_sulfurtransferase"/>
</dbReference>
<gene>
    <name evidence="2" type="ORF">METZ01_LOCUS164612</name>
</gene>
<protein>
    <recommendedName>
        <fullName evidence="1">Rhodanese domain-containing protein</fullName>
    </recommendedName>
</protein>
<evidence type="ECO:0000259" key="1">
    <source>
        <dbReference type="PROSITE" id="PS50206"/>
    </source>
</evidence>
<dbReference type="EMBL" id="UINC01029289">
    <property type="protein sequence ID" value="SVB11758.1"/>
    <property type="molecule type" value="Genomic_DNA"/>
</dbReference>
<dbReference type="PROSITE" id="PS50206">
    <property type="entry name" value="RHODANESE_3"/>
    <property type="match status" value="1"/>
</dbReference>
<dbReference type="SMART" id="SM00450">
    <property type="entry name" value="RHOD"/>
    <property type="match status" value="1"/>
</dbReference>
<organism evidence="2">
    <name type="scientific">marine metagenome</name>
    <dbReference type="NCBI Taxonomy" id="408172"/>
    <lineage>
        <taxon>unclassified sequences</taxon>
        <taxon>metagenomes</taxon>
        <taxon>ecological metagenomes</taxon>
    </lineage>
</organism>
<dbReference type="InterPro" id="IPR001763">
    <property type="entry name" value="Rhodanese-like_dom"/>
</dbReference>
<feature type="domain" description="Rhodanese" evidence="1">
    <location>
        <begin position="20"/>
        <end position="108"/>
    </location>
</feature>